<dbReference type="GO" id="GO:0046983">
    <property type="term" value="F:protein dimerization activity"/>
    <property type="evidence" value="ECO:0007669"/>
    <property type="project" value="InterPro"/>
</dbReference>
<dbReference type="InterPro" id="IPR052035">
    <property type="entry name" value="ZnF_BED_domain_contain"/>
</dbReference>
<dbReference type="AlphaFoldDB" id="E3RY49"/>
<dbReference type="GO" id="GO:0008270">
    <property type="term" value="F:zinc ion binding"/>
    <property type="evidence" value="ECO:0007669"/>
    <property type="project" value="UniProtKB-KW"/>
</dbReference>
<feature type="domain" description="HAT C-terminal dimerisation" evidence="7">
    <location>
        <begin position="502"/>
        <end position="587"/>
    </location>
</feature>
<gene>
    <name evidence="8" type="ORF">PTT_14430</name>
</gene>
<evidence type="ECO:0000256" key="4">
    <source>
        <dbReference type="ARBA" id="ARBA00022833"/>
    </source>
</evidence>
<dbReference type="Pfam" id="PF05699">
    <property type="entry name" value="Dimer_Tnp_hAT"/>
    <property type="match status" value="1"/>
</dbReference>
<dbReference type="PANTHER" id="PTHR46481:SF10">
    <property type="entry name" value="ZINC FINGER BED DOMAIN-CONTAINING PROTEIN 39"/>
    <property type="match status" value="1"/>
</dbReference>
<keyword evidence="5" id="KW-0539">Nucleus</keyword>
<accession>E3RY49</accession>
<evidence type="ECO:0000313" key="9">
    <source>
        <dbReference type="Proteomes" id="UP000001067"/>
    </source>
</evidence>
<comment type="subcellular location">
    <subcellularLocation>
        <location evidence="1">Nucleus</location>
    </subcellularLocation>
</comment>
<dbReference type="EMBL" id="GL535820">
    <property type="protein sequence ID" value="EFQ89350.1"/>
    <property type="molecule type" value="Genomic_DNA"/>
</dbReference>
<proteinExistence type="predicted"/>
<dbReference type="SUPFAM" id="SSF53098">
    <property type="entry name" value="Ribonuclease H-like"/>
    <property type="match status" value="2"/>
</dbReference>
<evidence type="ECO:0000256" key="5">
    <source>
        <dbReference type="ARBA" id="ARBA00023242"/>
    </source>
</evidence>
<keyword evidence="3" id="KW-0863">Zinc-finger</keyword>
<dbReference type="eggNOG" id="KOG1121">
    <property type="taxonomic scope" value="Eukaryota"/>
</dbReference>
<keyword evidence="2" id="KW-0479">Metal-binding</keyword>
<dbReference type="InterPro" id="IPR008906">
    <property type="entry name" value="HATC_C_dom"/>
</dbReference>
<organism evidence="9">
    <name type="scientific">Pyrenophora teres f. teres (strain 0-1)</name>
    <name type="common">Barley net blotch fungus</name>
    <name type="synonym">Drechslera teres f. teres</name>
    <dbReference type="NCBI Taxonomy" id="861557"/>
    <lineage>
        <taxon>Eukaryota</taxon>
        <taxon>Fungi</taxon>
        <taxon>Dikarya</taxon>
        <taxon>Ascomycota</taxon>
        <taxon>Pezizomycotina</taxon>
        <taxon>Dothideomycetes</taxon>
        <taxon>Pleosporomycetidae</taxon>
        <taxon>Pleosporales</taxon>
        <taxon>Pleosporineae</taxon>
        <taxon>Pleosporaceae</taxon>
        <taxon>Pyrenophora</taxon>
    </lineage>
</organism>
<name>E3RY49_PYRTT</name>
<evidence type="ECO:0000256" key="6">
    <source>
        <dbReference type="SAM" id="MobiDB-lite"/>
    </source>
</evidence>
<dbReference type="InterPro" id="IPR012337">
    <property type="entry name" value="RNaseH-like_sf"/>
</dbReference>
<evidence type="ECO:0000256" key="3">
    <source>
        <dbReference type="ARBA" id="ARBA00022771"/>
    </source>
</evidence>
<dbReference type="OrthoDB" id="3662348at2759"/>
<feature type="region of interest" description="Disordered" evidence="6">
    <location>
        <begin position="1"/>
        <end position="60"/>
    </location>
</feature>
<keyword evidence="4" id="KW-0862">Zinc</keyword>
<evidence type="ECO:0000256" key="1">
    <source>
        <dbReference type="ARBA" id="ARBA00004123"/>
    </source>
</evidence>
<evidence type="ECO:0000313" key="8">
    <source>
        <dbReference type="EMBL" id="EFQ89350.1"/>
    </source>
</evidence>
<reference evidence="8 9" key="1">
    <citation type="journal article" date="2010" name="Genome Biol.">
        <title>A first genome assembly of the barley fungal pathogen Pyrenophora teres f. teres.</title>
        <authorList>
            <person name="Ellwood S.R."/>
            <person name="Liu Z."/>
            <person name="Syme R.A."/>
            <person name="Lai Z."/>
            <person name="Hane J.K."/>
            <person name="Keiper F."/>
            <person name="Moffat C.S."/>
            <person name="Oliver R.P."/>
            <person name="Friesen T.L."/>
        </authorList>
    </citation>
    <scope>NUCLEOTIDE SEQUENCE [LARGE SCALE GENOMIC DNA]</scope>
    <source>
        <strain evidence="8 9">0-1</strain>
    </source>
</reference>
<dbReference type="HOGENOM" id="CLU_009123_10_0_1"/>
<evidence type="ECO:0000256" key="2">
    <source>
        <dbReference type="ARBA" id="ARBA00022723"/>
    </source>
</evidence>
<feature type="compositionally biased region" description="Polar residues" evidence="6">
    <location>
        <begin position="34"/>
        <end position="56"/>
    </location>
</feature>
<evidence type="ECO:0000259" key="7">
    <source>
        <dbReference type="Pfam" id="PF05699"/>
    </source>
</evidence>
<protein>
    <recommendedName>
        <fullName evidence="7">HAT C-terminal dimerisation domain-containing protein</fullName>
    </recommendedName>
</protein>
<dbReference type="PANTHER" id="PTHR46481">
    <property type="entry name" value="ZINC FINGER BED DOMAIN-CONTAINING PROTEIN 4"/>
    <property type="match status" value="1"/>
</dbReference>
<feature type="compositionally biased region" description="Basic residues" evidence="6">
    <location>
        <begin position="1"/>
        <end position="10"/>
    </location>
</feature>
<sequence>MPPRATKKRTRATDVPTASTKRLRISAAPPPTLEPSQSWERQQLESQPQETINAPTEGSHAGTRLVATTEVAKDSYIENGGDDFDSLDWDRLRKRYIKCCATSSAAAHLGQPAKGYNLNRMGVKATPSKRSSGQLSLREVLAGGFEVPQATANAMGNFDIQRFRYAVVLWLLDNNLPMELISRALMRNLFRIANGEAESALWRSPRSVATKIHISFDGWTTKGGTRGFFGIVAHFATSSGKINDLPIALPQLTGTYTGEAIATAVTATLRAYGITLDTLGYFVLDNASNNDTAIAAVAREFGNFEATERRLRCGPHTINLIGQALLFGKDKDAYNNATEQVLEEEMFMQQWRKNGALGTLLAVITYIKTPQQHQLFADCLLASNNDLPAAARVKMLRPIKPVVTRWNSYYNALERATYLKGGFDLYIEKHISRVAYEDRRGTRNDVPAWMRLGGLEAADWASYKLAPPRSPPRQPPRSGAIDDVIGALTSRRNCARSDSRDEYDRWRELEPEWSMETYHGDGNAVQYWIAMKPKYPQLSKFAIDILTTPASSCECERLFSELGDILEPKRRAIGSELLAAFQLIRAWTRAGYDAKRHDDGEINNGEINDEELAREYNIQSWVEDD</sequence>
<dbReference type="Proteomes" id="UP000001067">
    <property type="component" value="Unassembled WGS sequence"/>
</dbReference>
<keyword evidence="9" id="KW-1185">Reference proteome</keyword>
<dbReference type="GO" id="GO:0005634">
    <property type="term" value="C:nucleus"/>
    <property type="evidence" value="ECO:0007669"/>
    <property type="project" value="UniProtKB-SubCell"/>
</dbReference>
<dbReference type="KEGG" id="pte:PTT_14430"/>